<dbReference type="CDD" id="cd00371">
    <property type="entry name" value="HMA"/>
    <property type="match status" value="1"/>
</dbReference>
<keyword evidence="5 11" id="KW-0479">Metal-binding</keyword>
<feature type="domain" description="HMA" evidence="12">
    <location>
        <begin position="4"/>
        <end position="70"/>
    </location>
</feature>
<dbReference type="PRINTS" id="PR00119">
    <property type="entry name" value="CATATPASE"/>
</dbReference>
<dbReference type="AlphaFoldDB" id="A0A1F4V8S4"/>
<dbReference type="SFLD" id="SFLDF00027">
    <property type="entry name" value="p-type_atpase"/>
    <property type="match status" value="1"/>
</dbReference>
<feature type="transmembrane region" description="Helical" evidence="11">
    <location>
        <begin position="740"/>
        <end position="762"/>
    </location>
</feature>
<comment type="subcellular location">
    <subcellularLocation>
        <location evidence="1">Cell membrane</location>
        <topology evidence="1">Multi-pass membrane protein</topology>
    </subcellularLocation>
</comment>
<evidence type="ECO:0000259" key="12">
    <source>
        <dbReference type="PROSITE" id="PS50846"/>
    </source>
</evidence>
<evidence type="ECO:0000256" key="11">
    <source>
        <dbReference type="RuleBase" id="RU362081"/>
    </source>
</evidence>
<keyword evidence="4 11" id="KW-0812">Transmembrane</keyword>
<dbReference type="Gene3D" id="3.30.70.100">
    <property type="match status" value="1"/>
</dbReference>
<dbReference type="SUPFAM" id="SSF81665">
    <property type="entry name" value="Calcium ATPase, transmembrane domain M"/>
    <property type="match status" value="1"/>
</dbReference>
<evidence type="ECO:0000256" key="10">
    <source>
        <dbReference type="ARBA" id="ARBA00023136"/>
    </source>
</evidence>
<dbReference type="InterPro" id="IPR023298">
    <property type="entry name" value="ATPase_P-typ_TM_dom_sf"/>
</dbReference>
<dbReference type="InterPro" id="IPR001757">
    <property type="entry name" value="P_typ_ATPase"/>
</dbReference>
<dbReference type="InterPro" id="IPR044492">
    <property type="entry name" value="P_typ_ATPase_HD_dom"/>
</dbReference>
<dbReference type="SFLD" id="SFLDS00003">
    <property type="entry name" value="Haloacid_Dehalogenase"/>
    <property type="match status" value="1"/>
</dbReference>
<evidence type="ECO:0000256" key="1">
    <source>
        <dbReference type="ARBA" id="ARBA00004651"/>
    </source>
</evidence>
<proteinExistence type="inferred from homology"/>
<dbReference type="InterPro" id="IPR023299">
    <property type="entry name" value="ATPase_P-typ_cyto_dom_N"/>
</dbReference>
<dbReference type="GO" id="GO:0005507">
    <property type="term" value="F:copper ion binding"/>
    <property type="evidence" value="ECO:0007669"/>
    <property type="project" value="TreeGrafter"/>
</dbReference>
<feature type="transmembrane region" description="Helical" evidence="11">
    <location>
        <begin position="114"/>
        <end position="133"/>
    </location>
</feature>
<evidence type="ECO:0000256" key="9">
    <source>
        <dbReference type="ARBA" id="ARBA00022989"/>
    </source>
</evidence>
<dbReference type="NCBIfam" id="TIGR01494">
    <property type="entry name" value="ATPase_P-type"/>
    <property type="match status" value="1"/>
</dbReference>
<dbReference type="SFLD" id="SFLDG00002">
    <property type="entry name" value="C1.7:_P-type_atpase_like"/>
    <property type="match status" value="1"/>
</dbReference>
<dbReference type="EMBL" id="MEVD01000015">
    <property type="protein sequence ID" value="OGC53330.1"/>
    <property type="molecule type" value="Genomic_DNA"/>
</dbReference>
<keyword evidence="10 11" id="KW-0472">Membrane</keyword>
<dbReference type="GO" id="GO:0016887">
    <property type="term" value="F:ATP hydrolysis activity"/>
    <property type="evidence" value="ECO:0007669"/>
    <property type="project" value="InterPro"/>
</dbReference>
<keyword evidence="7 11" id="KW-0067">ATP-binding</keyword>
<keyword evidence="6 11" id="KW-0547">Nucleotide-binding</keyword>
<dbReference type="PROSITE" id="PS01047">
    <property type="entry name" value="HMA_1"/>
    <property type="match status" value="1"/>
</dbReference>
<dbReference type="NCBIfam" id="TIGR01511">
    <property type="entry name" value="ATPase-IB1_Cu"/>
    <property type="match status" value="1"/>
</dbReference>
<dbReference type="InterPro" id="IPR036412">
    <property type="entry name" value="HAD-like_sf"/>
</dbReference>
<dbReference type="InterPro" id="IPR027256">
    <property type="entry name" value="P-typ_ATPase_IB"/>
</dbReference>
<evidence type="ECO:0000256" key="2">
    <source>
        <dbReference type="ARBA" id="ARBA00006024"/>
    </source>
</evidence>
<dbReference type="NCBIfam" id="TIGR01525">
    <property type="entry name" value="ATPase-IB_hvy"/>
    <property type="match status" value="1"/>
</dbReference>
<dbReference type="PROSITE" id="PS00154">
    <property type="entry name" value="ATPASE_E1_E2"/>
    <property type="match status" value="1"/>
</dbReference>
<dbReference type="GO" id="GO:0005886">
    <property type="term" value="C:plasma membrane"/>
    <property type="evidence" value="ECO:0007669"/>
    <property type="project" value="UniProtKB-SubCell"/>
</dbReference>
<keyword evidence="3 11" id="KW-1003">Cell membrane</keyword>
<dbReference type="InterPro" id="IPR023214">
    <property type="entry name" value="HAD_sf"/>
</dbReference>
<dbReference type="PROSITE" id="PS50846">
    <property type="entry name" value="HMA_2"/>
    <property type="match status" value="1"/>
</dbReference>
<evidence type="ECO:0000256" key="3">
    <source>
        <dbReference type="ARBA" id="ARBA00022475"/>
    </source>
</evidence>
<comment type="caution">
    <text evidence="13">The sequence shown here is derived from an EMBL/GenBank/DDBJ whole genome shotgun (WGS) entry which is preliminary data.</text>
</comment>
<evidence type="ECO:0000313" key="14">
    <source>
        <dbReference type="Proteomes" id="UP000178127"/>
    </source>
</evidence>
<evidence type="ECO:0000256" key="7">
    <source>
        <dbReference type="ARBA" id="ARBA00022840"/>
    </source>
</evidence>
<name>A0A1F4V8S4_UNCKA</name>
<dbReference type="Gene3D" id="2.70.150.10">
    <property type="entry name" value="Calcium-transporting ATPase, cytoplasmic transduction domain A"/>
    <property type="match status" value="1"/>
</dbReference>
<evidence type="ECO:0000256" key="8">
    <source>
        <dbReference type="ARBA" id="ARBA00022967"/>
    </source>
</evidence>
<feature type="transmembrane region" description="Helical" evidence="11">
    <location>
        <begin position="715"/>
        <end position="734"/>
    </location>
</feature>
<dbReference type="InterPro" id="IPR018303">
    <property type="entry name" value="ATPase_P-typ_P_site"/>
</dbReference>
<dbReference type="Pfam" id="PF00122">
    <property type="entry name" value="E1-E2_ATPase"/>
    <property type="match status" value="1"/>
</dbReference>
<feature type="transmembrane region" description="Helical" evidence="11">
    <location>
        <begin position="370"/>
        <end position="392"/>
    </location>
</feature>
<evidence type="ECO:0000256" key="5">
    <source>
        <dbReference type="ARBA" id="ARBA00022723"/>
    </source>
</evidence>
<accession>A0A1F4V8S4</accession>
<dbReference type="InterPro" id="IPR059000">
    <property type="entry name" value="ATPase_P-type_domA"/>
</dbReference>
<dbReference type="FunFam" id="2.70.150.10:FF:000020">
    <property type="entry name" value="Copper-exporting P-type ATPase A"/>
    <property type="match status" value="1"/>
</dbReference>
<dbReference type="PANTHER" id="PTHR43520:SF8">
    <property type="entry name" value="P-TYPE CU(+) TRANSPORTER"/>
    <property type="match status" value="1"/>
</dbReference>
<dbReference type="GO" id="GO:0043682">
    <property type="term" value="F:P-type divalent copper transporter activity"/>
    <property type="evidence" value="ECO:0007669"/>
    <property type="project" value="TreeGrafter"/>
</dbReference>
<dbReference type="Pfam" id="PF00403">
    <property type="entry name" value="HMA"/>
    <property type="match status" value="1"/>
</dbReference>
<comment type="similarity">
    <text evidence="2 11">Belongs to the cation transport ATPase (P-type) (TC 3.A.3) family. Type IB subfamily.</text>
</comment>
<dbReference type="InterPro" id="IPR006121">
    <property type="entry name" value="HMA_dom"/>
</dbReference>
<keyword evidence="8" id="KW-1278">Translocase</keyword>
<dbReference type="Gene3D" id="3.40.1110.10">
    <property type="entry name" value="Calcium-transporting ATPase, cytoplasmic domain N"/>
    <property type="match status" value="1"/>
</dbReference>
<gene>
    <name evidence="13" type="ORF">A3D91_02890</name>
</gene>
<keyword evidence="9 11" id="KW-1133">Transmembrane helix</keyword>
<feature type="transmembrane region" description="Helical" evidence="11">
    <location>
        <begin position="218"/>
        <end position="236"/>
    </location>
</feature>
<dbReference type="Proteomes" id="UP000178127">
    <property type="component" value="Unassembled WGS sequence"/>
</dbReference>
<dbReference type="PROSITE" id="PS01229">
    <property type="entry name" value="COF_2"/>
    <property type="match status" value="1"/>
</dbReference>
<dbReference type="GO" id="GO:0005524">
    <property type="term" value="F:ATP binding"/>
    <property type="evidence" value="ECO:0007669"/>
    <property type="project" value="UniProtKB-UniRule"/>
</dbReference>
<dbReference type="InterPro" id="IPR017969">
    <property type="entry name" value="Heavy-metal-associated_CS"/>
</dbReference>
<dbReference type="SUPFAM" id="SSF81653">
    <property type="entry name" value="Calcium ATPase, transduction domain A"/>
    <property type="match status" value="1"/>
</dbReference>
<dbReference type="CDD" id="cd02094">
    <property type="entry name" value="P-type_ATPase_Cu-like"/>
    <property type="match status" value="1"/>
</dbReference>
<dbReference type="InterPro" id="IPR008250">
    <property type="entry name" value="ATPase_P-typ_transduc_dom_A_sf"/>
</dbReference>
<dbReference type="STRING" id="1802620.A3D91_02890"/>
<reference evidence="13 14" key="1">
    <citation type="journal article" date="2016" name="Nat. Commun.">
        <title>Thousands of microbial genomes shed light on interconnected biogeochemical processes in an aquifer system.</title>
        <authorList>
            <person name="Anantharaman K."/>
            <person name="Brown C.T."/>
            <person name="Hug L.A."/>
            <person name="Sharon I."/>
            <person name="Castelle C.J."/>
            <person name="Probst A.J."/>
            <person name="Thomas B.C."/>
            <person name="Singh A."/>
            <person name="Wilkins M.J."/>
            <person name="Karaoz U."/>
            <person name="Brodie E.L."/>
            <person name="Williams K.H."/>
            <person name="Hubbard S.S."/>
            <person name="Banfield J.F."/>
        </authorList>
    </citation>
    <scope>NUCLEOTIDE SEQUENCE [LARGE SCALE GENOMIC DNA]</scope>
</reference>
<dbReference type="InterPro" id="IPR036163">
    <property type="entry name" value="HMA_dom_sf"/>
</dbReference>
<protein>
    <submittedName>
        <fullName evidence="13">Copper-translocating P-type ATPase</fullName>
    </submittedName>
</protein>
<dbReference type="Gene3D" id="3.40.50.1000">
    <property type="entry name" value="HAD superfamily/HAD-like"/>
    <property type="match status" value="1"/>
</dbReference>
<evidence type="ECO:0000256" key="4">
    <source>
        <dbReference type="ARBA" id="ARBA00022692"/>
    </source>
</evidence>
<organism evidence="13 14">
    <name type="scientific">candidate division WWE3 bacterium RIFCSPHIGHO2_02_FULL_38_14</name>
    <dbReference type="NCBI Taxonomy" id="1802620"/>
    <lineage>
        <taxon>Bacteria</taxon>
        <taxon>Katanobacteria</taxon>
    </lineage>
</organism>
<feature type="transmembrane region" description="Helical" evidence="11">
    <location>
        <begin position="153"/>
        <end position="175"/>
    </location>
</feature>
<sequence length="768" mass="83618">MSIQKNTFPIIGMHCASCKALIERSLNGQEGVIKAQVNFGAEKLVIEYNTENINLQKIKEIVSNAGPYKLITDKEGNEVLASPGAGKMSESKSHLKHNHEEIKNQEYQNMKKRVIITGIASIPFLILMVWLLLEAKTMIKSPYELIDTELLNVIQFLIATPILFIAGKPIFSSALGALKVKSANMDTLIAIGTFTAWIYSSFITFFPSALENTDNNETYFEAAVFIIFFILLGRLLEARARNQTNEAIKSLLQLQAKEATVIRENKEIKIPIEQVIIGDTVIVKPGQKIPVDGLIIEGNTSIDESMITGEPIPSDKKSGDSVIGGTINKSGNIKFTAIKVGSETLLAQIIKMVEEAQATEAPIQKLADKVAAVFVPIVTAIAVISFIFWIFYSGSFQLALYISITVLIIACPCALGLATPTAVMVGTGKAAKRGILIKDAVALENAYKITDIVFDKTGTLTIGKPEVNKIILDDSQKREDIYPIIYSLEKKSHHPLAEAVVSHIKTEYPEIKELNLSGFEDIPGFGIKGELNNSTILIGTQKLIEKFNIPQNKYLEKEAEKLRDESNTVSFLSLNNKLTAVIAISDTIKDDASEIILKIHSLGINTIMLTGDNKKSAENIARKLNIDNVIAEVLPTDKANKIKLLQSPNKVVAMVGDGINDAPALAQADISIAMGTGTDIAIETGDIVLVKGTLDKVLETLKVSKQTLRIIKQNLFWAFGYNIIGIPIAAGILYPSTGLLLSPIIASLAMALSSVSVVSNSLRIKHLN</sequence>
<feature type="transmembrane region" description="Helical" evidence="11">
    <location>
        <begin position="187"/>
        <end position="206"/>
    </location>
</feature>
<evidence type="ECO:0000313" key="13">
    <source>
        <dbReference type="EMBL" id="OGC53330.1"/>
    </source>
</evidence>
<evidence type="ECO:0000256" key="6">
    <source>
        <dbReference type="ARBA" id="ARBA00022741"/>
    </source>
</evidence>
<dbReference type="GO" id="GO:0055070">
    <property type="term" value="P:copper ion homeostasis"/>
    <property type="evidence" value="ECO:0007669"/>
    <property type="project" value="TreeGrafter"/>
</dbReference>
<dbReference type="PRINTS" id="PR00943">
    <property type="entry name" value="CUATPASE"/>
</dbReference>
<dbReference type="Pfam" id="PF00702">
    <property type="entry name" value="Hydrolase"/>
    <property type="match status" value="1"/>
</dbReference>
<dbReference type="SUPFAM" id="SSF55008">
    <property type="entry name" value="HMA, heavy metal-associated domain"/>
    <property type="match status" value="1"/>
</dbReference>
<dbReference type="PANTHER" id="PTHR43520">
    <property type="entry name" value="ATP7, ISOFORM B"/>
    <property type="match status" value="1"/>
</dbReference>
<dbReference type="SUPFAM" id="SSF56784">
    <property type="entry name" value="HAD-like"/>
    <property type="match status" value="1"/>
</dbReference>
<feature type="transmembrane region" description="Helical" evidence="11">
    <location>
        <begin position="398"/>
        <end position="423"/>
    </location>
</feature>